<dbReference type="AlphaFoldDB" id="A0A423P0G1"/>
<organism evidence="2 3">
    <name type="scientific">Pseudomonas fluorescens</name>
    <dbReference type="NCBI Taxonomy" id="294"/>
    <lineage>
        <taxon>Bacteria</taxon>
        <taxon>Pseudomonadati</taxon>
        <taxon>Pseudomonadota</taxon>
        <taxon>Gammaproteobacteria</taxon>
        <taxon>Pseudomonadales</taxon>
        <taxon>Pseudomonadaceae</taxon>
        <taxon>Pseudomonas</taxon>
    </lineage>
</organism>
<sequence length="252" mass="29006">MDFHVPEVNHGLLEDVLDRFCVLLEKRAITGIDKTRLDRWIASFRTDEEHYLAACMLNRLIYRSQAIIDSSIDHLLNCLLPTYLRKIDHFPQLDIENFLEVLQLDDTDFPIRIVGVDGSRAFDAGKSGGVIIRQYKRYAAIPRFLTCRSDALSELSRVVRRLVSVDDMLGTVTQFDKLAKEHALPEKERVHIVYCPLIAHAGGLKAPKDACPWLIVLPVEVFDHRHNFFSELKDHPGIWEICEPKIKPQLMH</sequence>
<comment type="caution">
    <text evidence="2">The sequence shown here is derived from an EMBL/GenBank/DDBJ whole genome shotgun (WGS) entry which is preliminary data.</text>
</comment>
<dbReference type="RefSeq" id="WP_123594964.1">
    <property type="nucleotide sequence ID" value="NZ_MOBZ01000019.1"/>
</dbReference>
<feature type="domain" description="PRTase-CE" evidence="1">
    <location>
        <begin position="37"/>
        <end position="240"/>
    </location>
</feature>
<dbReference type="InterPro" id="IPR056920">
    <property type="entry name" value="PRTase-CE"/>
</dbReference>
<evidence type="ECO:0000313" key="3">
    <source>
        <dbReference type="Proteomes" id="UP000283619"/>
    </source>
</evidence>
<accession>A0A423P0G1</accession>
<gene>
    <name evidence="2" type="ORF">BK673_23230</name>
</gene>
<dbReference type="EMBL" id="MOBZ01000019">
    <property type="protein sequence ID" value="ROO04088.1"/>
    <property type="molecule type" value="Genomic_DNA"/>
</dbReference>
<dbReference type="Pfam" id="PF24390">
    <property type="entry name" value="PRTase-CE"/>
    <property type="match status" value="1"/>
</dbReference>
<reference evidence="2 3" key="1">
    <citation type="submission" date="2016-10" db="EMBL/GenBank/DDBJ databases">
        <title>Comparative genome analysis of multiple Pseudomonas spp. focuses on biocontrol and plant growth promoting traits.</title>
        <authorList>
            <person name="Tao X.-Y."/>
            <person name="Taylor C.G."/>
        </authorList>
    </citation>
    <scope>NUCLEOTIDE SEQUENCE [LARGE SCALE GENOMIC DNA]</scope>
    <source>
        <strain evidence="2 3">36G2</strain>
    </source>
</reference>
<evidence type="ECO:0000313" key="2">
    <source>
        <dbReference type="EMBL" id="ROO04088.1"/>
    </source>
</evidence>
<evidence type="ECO:0000259" key="1">
    <source>
        <dbReference type="Pfam" id="PF24390"/>
    </source>
</evidence>
<name>A0A423P0G1_PSEFL</name>
<dbReference type="Proteomes" id="UP000283619">
    <property type="component" value="Unassembled WGS sequence"/>
</dbReference>
<proteinExistence type="predicted"/>
<protein>
    <recommendedName>
        <fullName evidence="1">PRTase-CE domain-containing protein</fullName>
    </recommendedName>
</protein>